<dbReference type="Proteomes" id="UP000548423">
    <property type="component" value="Unassembled WGS sequence"/>
</dbReference>
<dbReference type="EMBL" id="JACCBX010000003">
    <property type="protein sequence ID" value="NYE05181.1"/>
    <property type="molecule type" value="Genomic_DNA"/>
</dbReference>
<reference evidence="4" key="2">
    <citation type="submission" date="2020-08" db="EMBL/GenBank/DDBJ databases">
        <title>The Agave Microbiome: Exploring the role of microbial communities in plant adaptations to desert environments.</title>
        <authorList>
            <person name="Partida-Martinez L.P."/>
        </authorList>
    </citation>
    <scope>NUCLEOTIDE SEQUENCE [LARGE SCALE GENOMIC DNA]</scope>
    <source>
        <strain evidence="4">AT2.8</strain>
    </source>
</reference>
<gene>
    <name evidence="3" type="ORF">F4694_001930</name>
</gene>
<accession>A0A852TAF1</accession>
<name>A0A852TAF1_9BACI</name>
<dbReference type="Gene3D" id="3.30.70.1740">
    <property type="entry name" value="Bypass-of-forespore C, C-terminal domain"/>
    <property type="match status" value="1"/>
</dbReference>
<sequence length="183" mass="21539">MRFNWVAQYRLGLAFVTVVLFMSIGMVPGIVETVFAEQMKNHQDQQKSEPQQLTIILERIYLDGEMSEEVVLDSYWSIENFWAKYEQWQLVDMDESTMVFRKQVDDISPLLKTNGYFGITDDGVLTIYNGRPDPSRIIQSFFQIDVKKLESKKQEELIQGIPIKTRDRYVEVLETFKPYSMQE</sequence>
<reference evidence="4" key="1">
    <citation type="submission" date="2020-07" db="EMBL/GenBank/DDBJ databases">
        <authorList>
            <person name="Partida-Martinez L."/>
            <person name="Huntemann M."/>
            <person name="Clum A."/>
            <person name="Wang J."/>
            <person name="Palaniappan K."/>
            <person name="Ritter S."/>
            <person name="Chen I.-M."/>
            <person name="Stamatis D."/>
            <person name="Reddy T."/>
            <person name="O'Malley R."/>
            <person name="Daum C."/>
            <person name="Shapiro N."/>
            <person name="Ivanova N."/>
            <person name="Kyrpides N."/>
            <person name="Woyke T."/>
        </authorList>
    </citation>
    <scope>NUCLEOTIDE SEQUENCE [LARGE SCALE GENOMIC DNA]</scope>
    <source>
        <strain evidence="4">AT2.8</strain>
    </source>
</reference>
<feature type="domain" description="Bypass of forespore C C-terminal" evidence="1">
    <location>
        <begin position="105"/>
        <end position="177"/>
    </location>
</feature>
<feature type="domain" description="Bypass-of-forespore C N-terminal" evidence="2">
    <location>
        <begin position="54"/>
        <end position="103"/>
    </location>
</feature>
<dbReference type="Pfam" id="PF08977">
    <property type="entry name" value="BOFC_N"/>
    <property type="match status" value="1"/>
</dbReference>
<dbReference type="InterPro" id="IPR015071">
    <property type="entry name" value="BOFC_N"/>
</dbReference>
<dbReference type="InterPro" id="IPR038117">
    <property type="entry name" value="BofC_C_sf"/>
</dbReference>
<dbReference type="InterPro" id="IPR038118">
    <property type="entry name" value="BOFC_N_sf"/>
</dbReference>
<evidence type="ECO:0000259" key="2">
    <source>
        <dbReference type="Pfam" id="PF08977"/>
    </source>
</evidence>
<evidence type="ECO:0000313" key="4">
    <source>
        <dbReference type="Proteomes" id="UP000548423"/>
    </source>
</evidence>
<comment type="caution">
    <text evidence="3">The sequence shown here is derived from an EMBL/GenBank/DDBJ whole genome shotgun (WGS) entry which is preliminary data.</text>
</comment>
<organism evidence="3 4">
    <name type="scientific">Neobacillus niacini</name>
    <dbReference type="NCBI Taxonomy" id="86668"/>
    <lineage>
        <taxon>Bacteria</taxon>
        <taxon>Bacillati</taxon>
        <taxon>Bacillota</taxon>
        <taxon>Bacilli</taxon>
        <taxon>Bacillales</taxon>
        <taxon>Bacillaceae</taxon>
        <taxon>Neobacillus</taxon>
    </lineage>
</organism>
<dbReference type="AlphaFoldDB" id="A0A852TAF1"/>
<dbReference type="Pfam" id="PF08955">
    <property type="entry name" value="BofC_C"/>
    <property type="match status" value="1"/>
</dbReference>
<evidence type="ECO:0000313" key="3">
    <source>
        <dbReference type="EMBL" id="NYE05181.1"/>
    </source>
</evidence>
<dbReference type="InterPro" id="IPR015050">
    <property type="entry name" value="BofC_C"/>
</dbReference>
<dbReference type="Gene3D" id="3.10.20.420">
    <property type="entry name" value="Bypass-of-forespore C, N-terminal domain"/>
    <property type="match status" value="1"/>
</dbReference>
<protein>
    <submittedName>
        <fullName evidence="3">Forespore regulator of the sigma-K checkpoint</fullName>
    </submittedName>
</protein>
<proteinExistence type="predicted"/>
<evidence type="ECO:0000259" key="1">
    <source>
        <dbReference type="Pfam" id="PF08955"/>
    </source>
</evidence>